<dbReference type="GO" id="GO:0005737">
    <property type="term" value="C:cytoplasm"/>
    <property type="evidence" value="ECO:0007669"/>
    <property type="project" value="UniProtKB-SubCell"/>
</dbReference>
<dbReference type="InterPro" id="IPR044068">
    <property type="entry name" value="CB"/>
</dbReference>
<gene>
    <name evidence="11 14" type="primary">xerD</name>
    <name evidence="14" type="ORF">HC352_04195</name>
</gene>
<dbReference type="PROSITE" id="PS51898">
    <property type="entry name" value="TYR_RECOMBINASE"/>
    <property type="match status" value="1"/>
</dbReference>
<dbReference type="PROSITE" id="PS51900">
    <property type="entry name" value="CB"/>
    <property type="match status" value="1"/>
</dbReference>
<proteinExistence type="inferred from homology"/>
<dbReference type="InterPro" id="IPR004107">
    <property type="entry name" value="Integrase_SAM-like_N"/>
</dbReference>
<protein>
    <recommendedName>
        <fullName evidence="3 11">Tyrosine recombinase XerD</fullName>
    </recommendedName>
</protein>
<dbReference type="InterPro" id="IPR011010">
    <property type="entry name" value="DNA_brk_join_enz"/>
</dbReference>
<dbReference type="InterPro" id="IPR013762">
    <property type="entry name" value="Integrase-like_cat_sf"/>
</dbReference>
<dbReference type="AlphaFoldDB" id="A0A6H2ENP5"/>
<feature type="active site" evidence="11">
    <location>
        <position position="289"/>
    </location>
</feature>
<sequence>MHSYLFWEEYLVLGDEFGHAVSDYLAHLSVERSLSPHTIAAYRRDLNHYRDHLLQRHVVSLVAISYEDVASFAEYLQNGSAGKPMASTSVARMITAVRRFHEFLVTEGVTTTDPSVDVRPPKIGMRLPKAITIAQMQHLLDVAAKSTDPIGLRDRVLLEILYGTGARISEAVGLSADDIDVDTATIRLLGKGRKERILPLGRYAIDAINAYLVRGRPFLASRSTVGSSSLFLNKRGKPLSRQSAWGIIQDIARQADLPHITPHTFRHSFATHLLQGGADVRIVQEMLGHSSVTTTQIYTMVTRETLNEVYATAHPRAWHD</sequence>
<feature type="active site" evidence="11">
    <location>
        <position position="191"/>
    </location>
</feature>
<organism evidence="14 15">
    <name type="scientific">Arcanobacterium buesumense</name>
    <dbReference type="NCBI Taxonomy" id="2722751"/>
    <lineage>
        <taxon>Bacteria</taxon>
        <taxon>Bacillati</taxon>
        <taxon>Actinomycetota</taxon>
        <taxon>Actinomycetes</taxon>
        <taxon>Actinomycetales</taxon>
        <taxon>Actinomycetaceae</taxon>
        <taxon>Arcanobacterium</taxon>
    </lineage>
</organism>
<dbReference type="HAMAP" id="MF_01807">
    <property type="entry name" value="Recomb_XerD"/>
    <property type="match status" value="1"/>
</dbReference>
<dbReference type="GO" id="GO:0006313">
    <property type="term" value="P:DNA transposition"/>
    <property type="evidence" value="ECO:0007669"/>
    <property type="project" value="UniProtKB-UniRule"/>
</dbReference>
<keyword evidence="8 11" id="KW-0238">DNA-binding</keyword>
<evidence type="ECO:0000256" key="2">
    <source>
        <dbReference type="ARBA" id="ARBA00010450"/>
    </source>
</evidence>
<dbReference type="NCBIfam" id="NF001399">
    <property type="entry name" value="PRK00283.1"/>
    <property type="match status" value="1"/>
</dbReference>
<dbReference type="GO" id="GO:0009037">
    <property type="term" value="F:tyrosine-based site-specific recombinase activity"/>
    <property type="evidence" value="ECO:0007669"/>
    <property type="project" value="UniProtKB-UniRule"/>
</dbReference>
<dbReference type="Proteomes" id="UP000502298">
    <property type="component" value="Chromosome"/>
</dbReference>
<dbReference type="GO" id="GO:0051301">
    <property type="term" value="P:cell division"/>
    <property type="evidence" value="ECO:0007669"/>
    <property type="project" value="UniProtKB-KW"/>
</dbReference>
<dbReference type="Gene3D" id="1.10.443.10">
    <property type="entry name" value="Intergrase catalytic core"/>
    <property type="match status" value="1"/>
</dbReference>
<comment type="subcellular location">
    <subcellularLocation>
        <location evidence="1 11">Cytoplasm</location>
    </subcellularLocation>
</comment>
<dbReference type="InterPro" id="IPR050090">
    <property type="entry name" value="Tyrosine_recombinase_XerCD"/>
</dbReference>
<dbReference type="Pfam" id="PF02899">
    <property type="entry name" value="Phage_int_SAM_1"/>
    <property type="match status" value="1"/>
</dbReference>
<dbReference type="KEGG" id="arca:HC352_04195"/>
<feature type="active site" evidence="11">
    <location>
        <position position="263"/>
    </location>
</feature>
<keyword evidence="7 11" id="KW-0229">DNA integration</keyword>
<feature type="active site" description="O-(3'-phospho-DNA)-tyrosine intermediate" evidence="11">
    <location>
        <position position="298"/>
    </location>
</feature>
<feature type="active site" evidence="11">
    <location>
        <position position="266"/>
    </location>
</feature>
<dbReference type="HAMAP" id="MF_01808">
    <property type="entry name" value="Recomb_XerC_XerD"/>
    <property type="match status" value="1"/>
</dbReference>
<evidence type="ECO:0000256" key="4">
    <source>
        <dbReference type="ARBA" id="ARBA00022490"/>
    </source>
</evidence>
<reference evidence="14 15" key="1">
    <citation type="submission" date="2020-03" db="EMBL/GenBank/DDBJ databases">
        <title>Complete genome of Arcanobacterium buesumensis sp. nov. strain 2701.</title>
        <authorList>
            <person name="Borowiak M."/>
            <person name="Alssahen M."/>
            <person name="Laemmler C."/>
            <person name="Malorny B."/>
            <person name="Hassan A."/>
            <person name="Prenger-Berninghoff E."/>
            <person name="Ploetz M."/>
            <person name="Abdulmawjood A."/>
        </authorList>
    </citation>
    <scope>NUCLEOTIDE SEQUENCE [LARGE SCALE GENOMIC DNA]</scope>
    <source>
        <strain evidence="14 15">2701</strain>
    </source>
</reference>
<name>A0A6H2ENP5_9ACTO</name>
<dbReference type="InterPro" id="IPR002104">
    <property type="entry name" value="Integrase_catalytic"/>
</dbReference>
<evidence type="ECO:0000259" key="12">
    <source>
        <dbReference type="PROSITE" id="PS51898"/>
    </source>
</evidence>
<evidence type="ECO:0000256" key="11">
    <source>
        <dbReference type="HAMAP-Rule" id="MF_01807"/>
    </source>
</evidence>
<dbReference type="InterPro" id="IPR011932">
    <property type="entry name" value="Recomb_XerD"/>
</dbReference>
<evidence type="ECO:0000256" key="9">
    <source>
        <dbReference type="ARBA" id="ARBA00023172"/>
    </source>
</evidence>
<evidence type="ECO:0000313" key="14">
    <source>
        <dbReference type="EMBL" id="QJC22684.1"/>
    </source>
</evidence>
<dbReference type="Gene3D" id="1.10.150.130">
    <property type="match status" value="1"/>
</dbReference>
<dbReference type="GO" id="GO:0007059">
    <property type="term" value="P:chromosome segregation"/>
    <property type="evidence" value="ECO:0007669"/>
    <property type="project" value="UniProtKB-UniRule"/>
</dbReference>
<dbReference type="SUPFAM" id="SSF56349">
    <property type="entry name" value="DNA breaking-rejoining enzymes"/>
    <property type="match status" value="1"/>
</dbReference>
<dbReference type="Pfam" id="PF00589">
    <property type="entry name" value="Phage_integrase"/>
    <property type="match status" value="1"/>
</dbReference>
<dbReference type="CDD" id="cd00798">
    <property type="entry name" value="INT_XerDC_C"/>
    <property type="match status" value="1"/>
</dbReference>
<dbReference type="NCBIfam" id="TIGR02225">
    <property type="entry name" value="recomb_XerD"/>
    <property type="match status" value="1"/>
</dbReference>
<dbReference type="PANTHER" id="PTHR30349">
    <property type="entry name" value="PHAGE INTEGRASE-RELATED"/>
    <property type="match status" value="1"/>
</dbReference>
<evidence type="ECO:0000256" key="5">
    <source>
        <dbReference type="ARBA" id="ARBA00022618"/>
    </source>
</evidence>
<keyword evidence="15" id="KW-1185">Reference proteome</keyword>
<dbReference type="GO" id="GO:0003677">
    <property type="term" value="F:DNA binding"/>
    <property type="evidence" value="ECO:0007669"/>
    <property type="project" value="UniProtKB-UniRule"/>
</dbReference>
<dbReference type="PANTHER" id="PTHR30349:SF81">
    <property type="entry name" value="TYROSINE RECOMBINASE XERC"/>
    <property type="match status" value="1"/>
</dbReference>
<evidence type="ECO:0000256" key="8">
    <source>
        <dbReference type="ARBA" id="ARBA00023125"/>
    </source>
</evidence>
<feature type="domain" description="Core-binding (CB)" evidence="13">
    <location>
        <begin position="15"/>
        <end position="105"/>
    </location>
</feature>
<evidence type="ECO:0000256" key="10">
    <source>
        <dbReference type="ARBA" id="ARBA00023306"/>
    </source>
</evidence>
<comment type="similarity">
    <text evidence="2 11">Belongs to the 'phage' integrase family. XerD subfamily.</text>
</comment>
<keyword evidence="6 11" id="KW-0159">Chromosome partition</keyword>
<keyword evidence="10 11" id="KW-0131">Cell cycle</keyword>
<feature type="domain" description="Tyr recombinase" evidence="12">
    <location>
        <begin position="126"/>
        <end position="311"/>
    </location>
</feature>
<evidence type="ECO:0000256" key="1">
    <source>
        <dbReference type="ARBA" id="ARBA00004496"/>
    </source>
</evidence>
<feature type="active site" evidence="11">
    <location>
        <position position="167"/>
    </location>
</feature>
<keyword evidence="9 11" id="KW-0233">DNA recombination</keyword>
<dbReference type="InterPro" id="IPR023009">
    <property type="entry name" value="Tyrosine_recombinase_XerC/XerD"/>
</dbReference>
<comment type="subunit">
    <text evidence="11">Forms a cyclic heterotetrameric complex composed of two molecules of XerC and two molecules of XerD.</text>
</comment>
<comment type="function">
    <text evidence="11">Site-specific tyrosine recombinase, which acts by catalyzing the cutting and rejoining of the recombining DNA molecules. The XerC-XerD complex is essential to convert dimers of the bacterial chromosome into monomers to permit their segregation at cell division. It also contributes to the segregational stability of plasmids.</text>
</comment>
<dbReference type="InterPro" id="IPR010998">
    <property type="entry name" value="Integrase_recombinase_N"/>
</dbReference>
<dbReference type="EMBL" id="CP050804">
    <property type="protein sequence ID" value="QJC22684.1"/>
    <property type="molecule type" value="Genomic_DNA"/>
</dbReference>
<accession>A0A6H2ENP5</accession>
<keyword evidence="4 11" id="KW-0963">Cytoplasm</keyword>
<evidence type="ECO:0000256" key="3">
    <source>
        <dbReference type="ARBA" id="ARBA00015810"/>
    </source>
</evidence>
<evidence type="ECO:0000313" key="15">
    <source>
        <dbReference type="Proteomes" id="UP000502298"/>
    </source>
</evidence>
<evidence type="ECO:0000256" key="7">
    <source>
        <dbReference type="ARBA" id="ARBA00022908"/>
    </source>
</evidence>
<evidence type="ECO:0000259" key="13">
    <source>
        <dbReference type="PROSITE" id="PS51900"/>
    </source>
</evidence>
<evidence type="ECO:0000256" key="6">
    <source>
        <dbReference type="ARBA" id="ARBA00022829"/>
    </source>
</evidence>
<keyword evidence="5 11" id="KW-0132">Cell division</keyword>